<dbReference type="SUPFAM" id="SSF89550">
    <property type="entry name" value="PHP domain-like"/>
    <property type="match status" value="1"/>
</dbReference>
<dbReference type="Gene3D" id="3.20.20.140">
    <property type="entry name" value="Metal-dependent hydrolases"/>
    <property type="match status" value="1"/>
</dbReference>
<dbReference type="GO" id="GO:0003723">
    <property type="term" value="F:RNA binding"/>
    <property type="evidence" value="ECO:0007669"/>
    <property type="project" value="TreeGrafter"/>
</dbReference>
<dbReference type="Proteomes" id="UP000013776">
    <property type="component" value="Unassembled WGS sequence"/>
</dbReference>
<evidence type="ECO:0000256" key="1">
    <source>
        <dbReference type="ARBA" id="ARBA00004123"/>
    </source>
</evidence>
<evidence type="ECO:0000256" key="2">
    <source>
        <dbReference type="ARBA" id="ARBA00007331"/>
    </source>
</evidence>
<evidence type="ECO:0000256" key="3">
    <source>
        <dbReference type="ARBA" id="ARBA00022694"/>
    </source>
</evidence>
<comment type="caution">
    <text evidence="5">The sequence shown here is derived from an EMBL/GenBank/DDBJ whole genome shotgun (WGS) entry which is preliminary data.</text>
</comment>
<dbReference type="EMBL" id="CAHR02000063">
    <property type="protein sequence ID" value="CCG81934.1"/>
    <property type="molecule type" value="Genomic_DNA"/>
</dbReference>
<evidence type="ECO:0000256" key="4">
    <source>
        <dbReference type="SAM" id="MobiDB-lite"/>
    </source>
</evidence>
<evidence type="ECO:0000313" key="6">
    <source>
        <dbReference type="Proteomes" id="UP000013776"/>
    </source>
</evidence>
<feature type="region of interest" description="Disordered" evidence="4">
    <location>
        <begin position="196"/>
        <end position="234"/>
    </location>
</feature>
<feature type="compositionally biased region" description="Basic residues" evidence="4">
    <location>
        <begin position="221"/>
        <end position="234"/>
    </location>
</feature>
<dbReference type="Pfam" id="PF01876">
    <property type="entry name" value="RNase_P_p30"/>
    <property type="match status" value="1"/>
</dbReference>
<dbReference type="PANTHER" id="PTHR13031">
    <property type="entry name" value="RIBONUCLEASE P SUBUNIT P30"/>
    <property type="match status" value="1"/>
</dbReference>
<evidence type="ECO:0000313" key="5">
    <source>
        <dbReference type="EMBL" id="CCG81934.1"/>
    </source>
</evidence>
<dbReference type="PANTHER" id="PTHR13031:SF0">
    <property type="entry name" value="RIBONUCLEASE P PROTEIN SUBUNIT P30"/>
    <property type="match status" value="1"/>
</dbReference>
<comment type="subcellular location">
    <subcellularLocation>
        <location evidence="1">Nucleus</location>
    </subcellularLocation>
</comment>
<keyword evidence="3" id="KW-0819">tRNA processing</keyword>
<accession>R4X8J2</accession>
<dbReference type="GO" id="GO:0005655">
    <property type="term" value="C:nucleolar ribonuclease P complex"/>
    <property type="evidence" value="ECO:0007669"/>
    <property type="project" value="TreeGrafter"/>
</dbReference>
<dbReference type="OrthoDB" id="17948at2759"/>
<name>R4X8J2_TAPDE</name>
<keyword evidence="6" id="KW-1185">Reference proteome</keyword>
<protein>
    <submittedName>
        <fullName evidence="5">Ribonuclease P/MRP protein subunit RPP15 / FY16936</fullName>
    </submittedName>
</protein>
<reference evidence="5 6" key="1">
    <citation type="journal article" date="2013" name="MBio">
        <title>Genome sequencing of the plant pathogen Taphrina deformans, the causal agent of peach leaf curl.</title>
        <authorList>
            <person name="Cisse O.H."/>
            <person name="Almeida J.M.G.C.F."/>
            <person name="Fonseca A."/>
            <person name="Kumar A.A."/>
            <person name="Salojaervi J."/>
            <person name="Overmyer K."/>
            <person name="Hauser P.M."/>
            <person name="Pagni M."/>
        </authorList>
    </citation>
    <scope>NUCLEOTIDE SEQUENCE [LARGE SCALE GENOMIC DNA]</scope>
    <source>
        <strain evidence="6">PYCC 5710 / ATCC 11124 / CBS 356.35 / IMI 108563 / JCM 9778 / NBRC 8474</strain>
    </source>
</reference>
<dbReference type="eggNOG" id="KOG2363">
    <property type="taxonomic scope" value="Eukaryota"/>
</dbReference>
<dbReference type="VEuPathDB" id="FungiDB:TAPDE_001827"/>
<dbReference type="STRING" id="1097556.R4X8J2"/>
<dbReference type="InterPro" id="IPR016195">
    <property type="entry name" value="Pol/histidinol_Pase-like"/>
</dbReference>
<dbReference type="InterPro" id="IPR002738">
    <property type="entry name" value="RNase_P_p30"/>
</dbReference>
<dbReference type="GO" id="GO:0008033">
    <property type="term" value="P:tRNA processing"/>
    <property type="evidence" value="ECO:0007669"/>
    <property type="project" value="UniProtKB-KW"/>
</dbReference>
<gene>
    <name evidence="5" type="ORF">TAPDE_001827</name>
</gene>
<sequence length="234" mass="25854">MLETNQVQTNPIDKTKLSAEHNIQVLSRITLTLEDTSINYNISSTTKDFDILAVRPTSEKTLQHACTSMDVDIISLDLSVRLPFYLKHSTLGSATSRGLFLEICYSSSLSDSTARRQLLSNASNLVRASRGRGIIISSEARSAMGLRGPYDLINLATFWGLSQERGRDTIAENARKVVVTATTRRGIHKGVLKITQQPEAKVQKRPAPDGASEQHPTMGMSKKKLKQMKKLQGQ</sequence>
<organism evidence="5 6">
    <name type="scientific">Taphrina deformans (strain PYCC 5710 / ATCC 11124 / CBS 356.35 / IMI 108563 / JCM 9778 / NBRC 8474)</name>
    <name type="common">Peach leaf curl fungus</name>
    <name type="synonym">Lalaria deformans</name>
    <dbReference type="NCBI Taxonomy" id="1097556"/>
    <lineage>
        <taxon>Eukaryota</taxon>
        <taxon>Fungi</taxon>
        <taxon>Dikarya</taxon>
        <taxon>Ascomycota</taxon>
        <taxon>Taphrinomycotina</taxon>
        <taxon>Taphrinomycetes</taxon>
        <taxon>Taphrinales</taxon>
        <taxon>Taphrinaceae</taxon>
        <taxon>Taphrina</taxon>
    </lineage>
</organism>
<dbReference type="AlphaFoldDB" id="R4X8J2"/>
<proteinExistence type="inferred from homology"/>
<comment type="similarity">
    <text evidence="2">Belongs to the eukaryotic/archaeal RNase P protein component 3 family.</text>
</comment>